<dbReference type="EMBL" id="JAERUA010000024">
    <property type="protein sequence ID" value="KAI1883183.1"/>
    <property type="molecule type" value="Genomic_DNA"/>
</dbReference>
<proteinExistence type="predicted"/>
<comment type="caution">
    <text evidence="2">The sequence shown here is derived from an EMBL/GenBank/DDBJ whole genome shotgun (WGS) entry which is preliminary data.</text>
</comment>
<accession>A0A8T3CE39</accession>
<sequence length="85" mass="9117">MNGPSLPPGGSNVRVYLMSHVSSQAAVGAVCADVFFSFGFSGMSVYASTDRKSPWLPCNNPRFQTELKVAPGLNSMSTQQRQQCS</sequence>
<keyword evidence="1" id="KW-0472">Membrane</keyword>
<dbReference type="OrthoDB" id="10358267at2759"/>
<keyword evidence="1" id="KW-1133">Transmembrane helix</keyword>
<organism evidence="2 3">
    <name type="scientific">Albula goreensis</name>
    <dbReference type="NCBI Taxonomy" id="1534307"/>
    <lineage>
        <taxon>Eukaryota</taxon>
        <taxon>Metazoa</taxon>
        <taxon>Chordata</taxon>
        <taxon>Craniata</taxon>
        <taxon>Vertebrata</taxon>
        <taxon>Euteleostomi</taxon>
        <taxon>Actinopterygii</taxon>
        <taxon>Neopterygii</taxon>
        <taxon>Teleostei</taxon>
        <taxon>Albuliformes</taxon>
        <taxon>Albulidae</taxon>
        <taxon>Albula</taxon>
    </lineage>
</organism>
<feature type="transmembrane region" description="Helical" evidence="1">
    <location>
        <begin position="25"/>
        <end position="47"/>
    </location>
</feature>
<keyword evidence="3" id="KW-1185">Reference proteome</keyword>
<dbReference type="Proteomes" id="UP000829720">
    <property type="component" value="Unassembled WGS sequence"/>
</dbReference>
<keyword evidence="1" id="KW-0812">Transmembrane</keyword>
<reference evidence="2" key="1">
    <citation type="submission" date="2021-01" db="EMBL/GenBank/DDBJ databases">
        <authorList>
            <person name="Zahm M."/>
            <person name="Roques C."/>
            <person name="Cabau C."/>
            <person name="Klopp C."/>
            <person name="Donnadieu C."/>
            <person name="Jouanno E."/>
            <person name="Lampietro C."/>
            <person name="Louis A."/>
            <person name="Herpin A."/>
            <person name="Echchiki A."/>
            <person name="Berthelot C."/>
            <person name="Parey E."/>
            <person name="Roest-Crollius H."/>
            <person name="Braasch I."/>
            <person name="Postlethwait J."/>
            <person name="Bobe J."/>
            <person name="Montfort J."/>
            <person name="Bouchez O."/>
            <person name="Begum T."/>
            <person name="Mejri S."/>
            <person name="Adams A."/>
            <person name="Chen W.-J."/>
            <person name="Guiguen Y."/>
        </authorList>
    </citation>
    <scope>NUCLEOTIDE SEQUENCE</scope>
    <source>
        <tissue evidence="2">Blood</tissue>
    </source>
</reference>
<name>A0A8T3CE39_9TELE</name>
<gene>
    <name evidence="2" type="ORF">AGOR_G00242590</name>
</gene>
<evidence type="ECO:0000313" key="3">
    <source>
        <dbReference type="Proteomes" id="UP000829720"/>
    </source>
</evidence>
<evidence type="ECO:0000256" key="1">
    <source>
        <dbReference type="SAM" id="Phobius"/>
    </source>
</evidence>
<protein>
    <submittedName>
        <fullName evidence="2">Uncharacterized protein</fullName>
    </submittedName>
</protein>
<dbReference type="AlphaFoldDB" id="A0A8T3CE39"/>
<evidence type="ECO:0000313" key="2">
    <source>
        <dbReference type="EMBL" id="KAI1883183.1"/>
    </source>
</evidence>